<evidence type="ECO:0000313" key="11">
    <source>
        <dbReference type="Proteomes" id="UP001172673"/>
    </source>
</evidence>
<dbReference type="PANTHER" id="PTHR22770:SF13">
    <property type="entry name" value="RING-TYPE DOMAIN-CONTAINING PROTEIN"/>
    <property type="match status" value="1"/>
</dbReference>
<dbReference type="SUPFAM" id="SSF57850">
    <property type="entry name" value="RING/U-box"/>
    <property type="match status" value="1"/>
</dbReference>
<evidence type="ECO:0000256" key="1">
    <source>
        <dbReference type="ARBA" id="ARBA00004906"/>
    </source>
</evidence>
<dbReference type="GO" id="GO:0000151">
    <property type="term" value="C:ubiquitin ligase complex"/>
    <property type="evidence" value="ECO:0007669"/>
    <property type="project" value="TreeGrafter"/>
</dbReference>
<dbReference type="GO" id="GO:0004842">
    <property type="term" value="F:ubiquitin-protein transferase activity"/>
    <property type="evidence" value="ECO:0007669"/>
    <property type="project" value="TreeGrafter"/>
</dbReference>
<gene>
    <name evidence="10" type="ORF">H2200_008462</name>
</gene>
<proteinExistence type="predicted"/>
<dbReference type="GO" id="GO:0043130">
    <property type="term" value="F:ubiquitin binding"/>
    <property type="evidence" value="ECO:0007669"/>
    <property type="project" value="TreeGrafter"/>
</dbReference>
<evidence type="ECO:0000259" key="9">
    <source>
        <dbReference type="PROSITE" id="PS51873"/>
    </source>
</evidence>
<dbReference type="InterPro" id="IPR051628">
    <property type="entry name" value="LUBAC_E3_Ligases"/>
</dbReference>
<keyword evidence="7" id="KW-0862">Zinc</keyword>
<dbReference type="GO" id="GO:0008270">
    <property type="term" value="F:zinc ion binding"/>
    <property type="evidence" value="ECO:0007669"/>
    <property type="project" value="UniProtKB-KW"/>
</dbReference>
<evidence type="ECO:0000256" key="8">
    <source>
        <dbReference type="SAM" id="MobiDB-lite"/>
    </source>
</evidence>
<keyword evidence="4" id="KW-0677">Repeat</keyword>
<evidence type="ECO:0000256" key="3">
    <source>
        <dbReference type="ARBA" id="ARBA00022723"/>
    </source>
</evidence>
<keyword evidence="11" id="KW-1185">Reference proteome</keyword>
<keyword evidence="2" id="KW-0808">Transferase</keyword>
<dbReference type="PROSITE" id="PS51873">
    <property type="entry name" value="TRIAD"/>
    <property type="match status" value="1"/>
</dbReference>
<evidence type="ECO:0000256" key="4">
    <source>
        <dbReference type="ARBA" id="ARBA00022737"/>
    </source>
</evidence>
<dbReference type="AlphaFoldDB" id="A0AA39CG47"/>
<dbReference type="PANTHER" id="PTHR22770">
    <property type="entry name" value="UBIQUITIN CONJUGATING ENZYME 7 INTERACTING PROTEIN-RELATED"/>
    <property type="match status" value="1"/>
</dbReference>
<evidence type="ECO:0000256" key="7">
    <source>
        <dbReference type="ARBA" id="ARBA00022833"/>
    </source>
</evidence>
<feature type="region of interest" description="Disordered" evidence="8">
    <location>
        <begin position="323"/>
        <end position="342"/>
    </location>
</feature>
<protein>
    <recommendedName>
        <fullName evidence="9">RING-type domain-containing protein</fullName>
    </recommendedName>
</protein>
<keyword evidence="3" id="KW-0479">Metal-binding</keyword>
<keyword evidence="5" id="KW-0863">Zinc-finger</keyword>
<evidence type="ECO:0000256" key="5">
    <source>
        <dbReference type="ARBA" id="ARBA00022771"/>
    </source>
</evidence>
<dbReference type="InterPro" id="IPR002867">
    <property type="entry name" value="IBR_dom"/>
</dbReference>
<dbReference type="Gene3D" id="3.30.40.10">
    <property type="entry name" value="Zinc/RING finger domain, C3HC4 (zinc finger)"/>
    <property type="match status" value="1"/>
</dbReference>
<dbReference type="Gene3D" id="1.20.120.1750">
    <property type="match status" value="1"/>
</dbReference>
<dbReference type="InterPro" id="IPR013083">
    <property type="entry name" value="Znf_RING/FYVE/PHD"/>
</dbReference>
<dbReference type="InterPro" id="IPR044066">
    <property type="entry name" value="TRIAD_supradom"/>
</dbReference>
<feature type="domain" description="RING-type" evidence="9">
    <location>
        <begin position="128"/>
        <end position="328"/>
    </location>
</feature>
<dbReference type="CDD" id="cd20336">
    <property type="entry name" value="Rcat_RBR"/>
    <property type="match status" value="1"/>
</dbReference>
<dbReference type="Pfam" id="PF26200">
    <property type="entry name" value="Rcat_RNF216"/>
    <property type="match status" value="1"/>
</dbReference>
<dbReference type="Pfam" id="PF01485">
    <property type="entry name" value="IBR"/>
    <property type="match status" value="1"/>
</dbReference>
<dbReference type="GO" id="GO:0043161">
    <property type="term" value="P:proteasome-mediated ubiquitin-dependent protein catabolic process"/>
    <property type="evidence" value="ECO:0007669"/>
    <property type="project" value="TreeGrafter"/>
</dbReference>
<evidence type="ECO:0000313" key="10">
    <source>
        <dbReference type="EMBL" id="KAJ9607389.1"/>
    </source>
</evidence>
<keyword evidence="6" id="KW-0833">Ubl conjugation pathway</keyword>
<feature type="region of interest" description="Disordered" evidence="8">
    <location>
        <begin position="445"/>
        <end position="466"/>
    </location>
</feature>
<organism evidence="10 11">
    <name type="scientific">Cladophialophora chaetospira</name>
    <dbReference type="NCBI Taxonomy" id="386627"/>
    <lineage>
        <taxon>Eukaryota</taxon>
        <taxon>Fungi</taxon>
        <taxon>Dikarya</taxon>
        <taxon>Ascomycota</taxon>
        <taxon>Pezizomycotina</taxon>
        <taxon>Eurotiomycetes</taxon>
        <taxon>Chaetothyriomycetidae</taxon>
        <taxon>Chaetothyriales</taxon>
        <taxon>Herpotrichiellaceae</taxon>
        <taxon>Cladophialophora</taxon>
    </lineage>
</organism>
<dbReference type="GO" id="GO:0097039">
    <property type="term" value="P:protein linear polyubiquitination"/>
    <property type="evidence" value="ECO:0007669"/>
    <property type="project" value="TreeGrafter"/>
</dbReference>
<reference evidence="10" key="1">
    <citation type="submission" date="2022-10" db="EMBL/GenBank/DDBJ databases">
        <title>Culturing micro-colonial fungi from biological soil crusts in the Mojave desert and describing Neophaeococcomyces mojavensis, and introducing the new genera and species Taxawa tesnikishii.</title>
        <authorList>
            <person name="Kurbessoian T."/>
            <person name="Stajich J.E."/>
        </authorList>
    </citation>
    <scope>NUCLEOTIDE SEQUENCE</scope>
    <source>
        <strain evidence="10">TK_41</strain>
    </source>
</reference>
<dbReference type="Proteomes" id="UP001172673">
    <property type="component" value="Unassembled WGS sequence"/>
</dbReference>
<evidence type="ECO:0000256" key="6">
    <source>
        <dbReference type="ARBA" id="ARBA00022786"/>
    </source>
</evidence>
<name>A0AA39CG47_9EURO</name>
<dbReference type="EMBL" id="JAPDRK010000012">
    <property type="protein sequence ID" value="KAJ9607389.1"/>
    <property type="molecule type" value="Genomic_DNA"/>
</dbReference>
<accession>A0AA39CG47</accession>
<sequence>MATQGSPNLVVREVLLDINRPFADIDHLFYNTEGYVGIRFITLAATHDNGAPSHDLVYTFRTTADAMAALLNHPSVNIGGATYFPQPYYGDFGESQTNLGVVASDQPVLDLDISPPLKRRKKEAPVETKLTCKICYNELEGPYSTPCRRCKNAICYECLSSQFRTAVKDIDRMPATCCGAVMHHDVAKGVLPAAELENYKQKYDERINAQDPLYCPVPTCSTFIPPRMFKHNDSKIACHVCGTVVCTKCKQHAQDAHECAKEDQRKFILETFHYKLCPRCGTGVMRMHGCPHIRCQCGAHWCWDCQRPMNACYQKPCQAAREEGNYSDGDDGDPESDDENTANLPEIVNAPVMTEPQTSEITDVEQAAADTLIALRDGPVVHVAPADSQVVDSVDNVISTETASSNVTVAAEDESIDSVHRIQMGALGRTEADTTIIEAEAPVAGQNEHPRMHSLAPDDSTVPSVQPPPNAPGPIANNPATNAPVTEETVERVENLDDPNEFEWETRGDFGDEPTDETWDVWGCRHHFYNLNKDRVPQFWLVGVHPTTDAILEIECMGCFKKTKAWDDDAELEAFKVDHGQKDLGAVKTASKQRLADWKAKHPEPVDTDIERKKLASRMAVECRHGCGVIYCPSCKKASRRRIRKERVTGDVDD</sequence>
<feature type="compositionally biased region" description="Acidic residues" evidence="8">
    <location>
        <begin position="328"/>
        <end position="340"/>
    </location>
</feature>
<comment type="caution">
    <text evidence="10">The sequence shown here is derived from an EMBL/GenBank/DDBJ whole genome shotgun (WGS) entry which is preliminary data.</text>
</comment>
<comment type="pathway">
    <text evidence="1">Protein modification; protein ubiquitination.</text>
</comment>
<dbReference type="CDD" id="cd20335">
    <property type="entry name" value="BRcat_RBR"/>
    <property type="match status" value="1"/>
</dbReference>
<evidence type="ECO:0000256" key="2">
    <source>
        <dbReference type="ARBA" id="ARBA00022679"/>
    </source>
</evidence>